<dbReference type="GO" id="GO:0009003">
    <property type="term" value="F:signal peptidase activity"/>
    <property type="evidence" value="ECO:0007669"/>
    <property type="project" value="UniProtKB-EC"/>
</dbReference>
<keyword evidence="4 6" id="KW-0472">Membrane</keyword>
<gene>
    <name evidence="8" type="ORF">LY28_02479</name>
</gene>
<dbReference type="InterPro" id="IPR019533">
    <property type="entry name" value="Peptidase_S26"/>
</dbReference>
<dbReference type="EC" id="3.4.21.89" evidence="5"/>
<evidence type="ECO:0000256" key="2">
    <source>
        <dbReference type="ARBA" id="ARBA00022692"/>
    </source>
</evidence>
<feature type="transmembrane region" description="Helical" evidence="6">
    <location>
        <begin position="36"/>
        <end position="58"/>
    </location>
</feature>
<accession>A0A318XKM3</accession>
<evidence type="ECO:0000313" key="9">
    <source>
        <dbReference type="Proteomes" id="UP000248132"/>
    </source>
</evidence>
<organism evidence="8 9">
    <name type="scientific">Ruminiclostridium sufflavum DSM 19573</name>
    <dbReference type="NCBI Taxonomy" id="1121337"/>
    <lineage>
        <taxon>Bacteria</taxon>
        <taxon>Bacillati</taxon>
        <taxon>Bacillota</taxon>
        <taxon>Clostridia</taxon>
        <taxon>Eubacteriales</taxon>
        <taxon>Oscillospiraceae</taxon>
        <taxon>Ruminiclostridium</taxon>
    </lineage>
</organism>
<keyword evidence="2 6" id="KW-0812">Transmembrane</keyword>
<protein>
    <recommendedName>
        <fullName evidence="5">Signal peptidase I</fullName>
        <ecNumber evidence="5">3.4.21.89</ecNumber>
    </recommendedName>
</protein>
<keyword evidence="9" id="KW-1185">Reference proteome</keyword>
<dbReference type="EMBL" id="QKMR01000014">
    <property type="protein sequence ID" value="PYG87096.1"/>
    <property type="molecule type" value="Genomic_DNA"/>
</dbReference>
<feature type="domain" description="Peptidase S26" evidence="7">
    <location>
        <begin position="56"/>
        <end position="114"/>
    </location>
</feature>
<dbReference type="GO" id="GO:0004252">
    <property type="term" value="F:serine-type endopeptidase activity"/>
    <property type="evidence" value="ECO:0007669"/>
    <property type="project" value="UniProtKB-UniRule"/>
</dbReference>
<dbReference type="OrthoDB" id="1648066at2"/>
<name>A0A318XKM3_9FIRM</name>
<evidence type="ECO:0000256" key="3">
    <source>
        <dbReference type="ARBA" id="ARBA00022989"/>
    </source>
</evidence>
<dbReference type="Gene3D" id="2.10.109.10">
    <property type="entry name" value="Umud Fragment, subunit A"/>
    <property type="match status" value="1"/>
</dbReference>
<dbReference type="InterPro" id="IPR001733">
    <property type="entry name" value="Peptidase_S26B"/>
</dbReference>
<evidence type="ECO:0000256" key="5">
    <source>
        <dbReference type="NCBIfam" id="TIGR02228"/>
    </source>
</evidence>
<dbReference type="SUPFAM" id="SSF51306">
    <property type="entry name" value="LexA/Signal peptidase"/>
    <property type="match status" value="1"/>
</dbReference>
<dbReference type="Proteomes" id="UP000248132">
    <property type="component" value="Unassembled WGS sequence"/>
</dbReference>
<comment type="subcellular location">
    <subcellularLocation>
        <location evidence="1">Membrane</location>
    </subcellularLocation>
</comment>
<dbReference type="GO" id="GO:0006465">
    <property type="term" value="P:signal peptide processing"/>
    <property type="evidence" value="ECO:0007669"/>
    <property type="project" value="UniProtKB-UniRule"/>
</dbReference>
<dbReference type="AlphaFoldDB" id="A0A318XKM3"/>
<dbReference type="InterPro" id="IPR036286">
    <property type="entry name" value="LexA/Signal_pep-like_sf"/>
</dbReference>
<sequence>MNNDKYTTKEEIALMRIEIEEAKSNMHNKKLKIIRFIKLFMFLAVFLLLTSTLVSVLLTRYSGATPSIFGYQLYTVQSGSMSPTLPIGSIILSKKTDDAAALKAGDIVTFSLNGAVVTHRIIEVINDNGIKYRTKGDNPDNTADIELLSPDNVKAIFVMKLY</sequence>
<dbReference type="Pfam" id="PF10502">
    <property type="entry name" value="Peptidase_S26"/>
    <property type="match status" value="1"/>
</dbReference>
<dbReference type="NCBIfam" id="TIGR02228">
    <property type="entry name" value="sigpep_I_arch"/>
    <property type="match status" value="1"/>
</dbReference>
<reference evidence="8 9" key="1">
    <citation type="submission" date="2018-06" db="EMBL/GenBank/DDBJ databases">
        <title>Genomic Encyclopedia of Type Strains, Phase I: the one thousand microbial genomes (KMG-I) project.</title>
        <authorList>
            <person name="Kyrpides N."/>
        </authorList>
    </citation>
    <scope>NUCLEOTIDE SEQUENCE [LARGE SCALE GENOMIC DNA]</scope>
    <source>
        <strain evidence="8 9">DSM 19573</strain>
    </source>
</reference>
<evidence type="ECO:0000259" key="7">
    <source>
        <dbReference type="Pfam" id="PF10502"/>
    </source>
</evidence>
<evidence type="ECO:0000256" key="1">
    <source>
        <dbReference type="ARBA" id="ARBA00004370"/>
    </source>
</evidence>
<evidence type="ECO:0000313" key="8">
    <source>
        <dbReference type="EMBL" id="PYG87096.1"/>
    </source>
</evidence>
<proteinExistence type="predicted"/>
<dbReference type="GO" id="GO:0016020">
    <property type="term" value="C:membrane"/>
    <property type="evidence" value="ECO:0007669"/>
    <property type="project" value="UniProtKB-SubCell"/>
</dbReference>
<evidence type="ECO:0000256" key="6">
    <source>
        <dbReference type="SAM" id="Phobius"/>
    </source>
</evidence>
<comment type="caution">
    <text evidence="8">The sequence shown here is derived from an EMBL/GenBank/DDBJ whole genome shotgun (WGS) entry which is preliminary data.</text>
</comment>
<evidence type="ECO:0000256" key="4">
    <source>
        <dbReference type="ARBA" id="ARBA00023136"/>
    </source>
</evidence>
<keyword evidence="3 6" id="KW-1133">Transmembrane helix</keyword>
<dbReference type="RefSeq" id="WP_110462493.1">
    <property type="nucleotide sequence ID" value="NZ_QKMR01000014.1"/>
</dbReference>
<dbReference type="CDD" id="cd06530">
    <property type="entry name" value="S26_SPase_I"/>
    <property type="match status" value="1"/>
</dbReference>